<evidence type="ECO:0000313" key="5">
    <source>
        <dbReference type="EMBL" id="KPK69444.1"/>
    </source>
</evidence>
<name>A0A0S8GAY2_UNCW3</name>
<dbReference type="InterPro" id="IPR055170">
    <property type="entry name" value="GFO_IDH_MocA-like_dom"/>
</dbReference>
<dbReference type="InterPro" id="IPR036291">
    <property type="entry name" value="NAD(P)-bd_dom_sf"/>
</dbReference>
<dbReference type="Pfam" id="PF00132">
    <property type="entry name" value="Hexapep"/>
    <property type="match status" value="2"/>
</dbReference>
<organism evidence="5 6">
    <name type="scientific">candidate division WOR_3 bacterium SM23_60</name>
    <dbReference type="NCBI Taxonomy" id="1703780"/>
    <lineage>
        <taxon>Bacteria</taxon>
        <taxon>Bacteria division WOR-3</taxon>
    </lineage>
</organism>
<dbReference type="Gene3D" id="3.40.50.720">
    <property type="entry name" value="NAD(P)-binding Rossmann-like Domain"/>
    <property type="match status" value="1"/>
</dbReference>
<evidence type="ECO:0000313" key="6">
    <source>
        <dbReference type="Proteomes" id="UP000051096"/>
    </source>
</evidence>
<proteinExistence type="predicted"/>
<sequence length="539" mass="59656">MLSQPKSQQSCKIAVIGAGSWGKNLIRNFDALGCLHTICDVREDCLAAYKDKYPESKRERDYACVLNDNAVDAVVIATPAATHYDLAKQALLAHKHVYVEKPLALEINEAQDLVKRARDKQRVLMVGHILRYHPAITKLKQVITNGELGNIKYVYSRRLNIGRIRTEENILWSFAPHDISVIMFLLNEKPDAVYATGGGYVKNDIADVTLTVLDFPSGVKSHIFVSWLHPFKEQMLVVVGGKKMAVFDDLTDEKLFLYPHTIEWQNRIPVACKADAEVVPIEKSEPLRAECQHFIECITTGQTPMTDGQEGLDVLRVLHAAQNSLNNGNNTMLLDAVREETQPRSDVFVHPTATVASDSYIGKGTKIWNNSQIQAHAHIGENCTIGHNCFVGSDVKIGNGVKLESNIDVWDLVTLEDYVFVGPSAVFTNDINPRAKYAKKQYPEYGEWVPTLVKKGASIGANATIICGVTIGSWAFVGAGAVVNKDVPDYAVVAGVPAKIIGWMCECGNKLIFENTVTHCARCQRVYSRKDGKARLLSH</sequence>
<evidence type="ECO:0000256" key="1">
    <source>
        <dbReference type="ARBA" id="ARBA00022679"/>
    </source>
</evidence>
<dbReference type="PANTHER" id="PTHR43377:SF6">
    <property type="entry name" value="GFO_IDH_MOCA-LIKE OXIDOREDUCTASE N-TERMINAL DOMAIN-CONTAINING PROTEIN"/>
    <property type="match status" value="1"/>
</dbReference>
<dbReference type="Pfam" id="PF01408">
    <property type="entry name" value="GFO_IDH_MocA"/>
    <property type="match status" value="1"/>
</dbReference>
<dbReference type="Gene3D" id="3.30.360.10">
    <property type="entry name" value="Dihydrodipicolinate Reductase, domain 2"/>
    <property type="match status" value="1"/>
</dbReference>
<protein>
    <submittedName>
        <fullName evidence="5">Oxidoreductase</fullName>
    </submittedName>
</protein>
<accession>A0A0S8GAY2</accession>
<gene>
    <name evidence="5" type="ORF">AMJ87_10485</name>
</gene>
<dbReference type="CDD" id="cd03358">
    <property type="entry name" value="LbH_WxcM_N_like"/>
    <property type="match status" value="1"/>
</dbReference>
<dbReference type="PATRIC" id="fig|1703780.3.peg.1354"/>
<reference evidence="5 6" key="1">
    <citation type="journal article" date="2015" name="Microbiome">
        <title>Genomic resolution of linkages in carbon, nitrogen, and sulfur cycling among widespread estuary sediment bacteria.</title>
        <authorList>
            <person name="Baker B.J."/>
            <person name="Lazar C.S."/>
            <person name="Teske A.P."/>
            <person name="Dick G.J."/>
        </authorList>
    </citation>
    <scope>NUCLEOTIDE SEQUENCE [LARGE SCALE GENOMIC DNA]</scope>
    <source>
        <strain evidence="5">SM23_60</strain>
    </source>
</reference>
<dbReference type="InterPro" id="IPR011004">
    <property type="entry name" value="Trimer_LpxA-like_sf"/>
</dbReference>
<evidence type="ECO:0000256" key="2">
    <source>
        <dbReference type="ARBA" id="ARBA00022737"/>
    </source>
</evidence>
<dbReference type="GO" id="GO:0016740">
    <property type="term" value="F:transferase activity"/>
    <property type="evidence" value="ECO:0007669"/>
    <property type="project" value="UniProtKB-KW"/>
</dbReference>
<dbReference type="InterPro" id="IPR018357">
    <property type="entry name" value="Hexapep_transf_CS"/>
</dbReference>
<dbReference type="AlphaFoldDB" id="A0A0S8GAY2"/>
<dbReference type="EMBL" id="LJUO01000126">
    <property type="protein sequence ID" value="KPK69444.1"/>
    <property type="molecule type" value="Genomic_DNA"/>
</dbReference>
<dbReference type="PROSITE" id="PS00101">
    <property type="entry name" value="HEXAPEP_TRANSFERASES"/>
    <property type="match status" value="1"/>
</dbReference>
<dbReference type="PANTHER" id="PTHR43377">
    <property type="entry name" value="BILIVERDIN REDUCTASE A"/>
    <property type="match status" value="1"/>
</dbReference>
<dbReference type="SUPFAM" id="SSF51735">
    <property type="entry name" value="NAD(P)-binding Rossmann-fold domains"/>
    <property type="match status" value="1"/>
</dbReference>
<dbReference type="Proteomes" id="UP000051096">
    <property type="component" value="Unassembled WGS sequence"/>
</dbReference>
<dbReference type="GO" id="GO:0000166">
    <property type="term" value="F:nucleotide binding"/>
    <property type="evidence" value="ECO:0007669"/>
    <property type="project" value="InterPro"/>
</dbReference>
<evidence type="ECO:0000259" key="4">
    <source>
        <dbReference type="Pfam" id="PF22725"/>
    </source>
</evidence>
<evidence type="ECO:0000259" key="3">
    <source>
        <dbReference type="Pfam" id="PF01408"/>
    </source>
</evidence>
<feature type="domain" description="Gfo/Idh/MocA-like oxidoreductase N-terminal" evidence="3">
    <location>
        <begin position="12"/>
        <end position="128"/>
    </location>
</feature>
<feature type="domain" description="GFO/IDH/MocA-like oxidoreductase" evidence="4">
    <location>
        <begin position="137"/>
        <end position="244"/>
    </location>
</feature>
<dbReference type="InterPro" id="IPR001451">
    <property type="entry name" value="Hexapep"/>
</dbReference>
<dbReference type="InterPro" id="IPR000683">
    <property type="entry name" value="Gfo/Idh/MocA-like_OxRdtase_N"/>
</dbReference>
<keyword evidence="2" id="KW-0677">Repeat</keyword>
<keyword evidence="1" id="KW-0808">Transferase</keyword>
<dbReference type="Pfam" id="PF22725">
    <property type="entry name" value="GFO_IDH_MocA_C3"/>
    <property type="match status" value="1"/>
</dbReference>
<dbReference type="InterPro" id="IPR051450">
    <property type="entry name" value="Gfo/Idh/MocA_Oxidoreductases"/>
</dbReference>
<dbReference type="Gene3D" id="2.160.10.10">
    <property type="entry name" value="Hexapeptide repeat proteins"/>
    <property type="match status" value="1"/>
</dbReference>
<comment type="caution">
    <text evidence="5">The sequence shown here is derived from an EMBL/GenBank/DDBJ whole genome shotgun (WGS) entry which is preliminary data.</text>
</comment>
<dbReference type="SUPFAM" id="SSF55347">
    <property type="entry name" value="Glyceraldehyde-3-phosphate dehydrogenase-like, C-terminal domain"/>
    <property type="match status" value="1"/>
</dbReference>
<dbReference type="SUPFAM" id="SSF51161">
    <property type="entry name" value="Trimeric LpxA-like enzymes"/>
    <property type="match status" value="1"/>
</dbReference>